<name>A0ABW5AEX2_9BRAD</name>
<comment type="caution">
    <text evidence="2">The sequence shown here is derived from an EMBL/GenBank/DDBJ whole genome shotgun (WGS) entry which is preliminary data.</text>
</comment>
<protein>
    <submittedName>
        <fullName evidence="2">Cobalamin biosynthesis protein</fullName>
    </submittedName>
</protein>
<dbReference type="InterPro" id="IPR002750">
    <property type="entry name" value="CobE/GbiG_C"/>
</dbReference>
<dbReference type="RefSeq" id="WP_378475875.1">
    <property type="nucleotide sequence ID" value="NZ_JBHUIW010000001.1"/>
</dbReference>
<dbReference type="PANTHER" id="PTHR37477">
    <property type="entry name" value="COBALT-PRECORRIN-5A HYDROLASE"/>
    <property type="match status" value="1"/>
</dbReference>
<dbReference type="InterPro" id="IPR052553">
    <property type="entry name" value="CbiG_hydrolase"/>
</dbReference>
<organism evidence="2 3">
    <name type="scientific">Rhodoplanes azumiensis</name>
    <dbReference type="NCBI Taxonomy" id="1897628"/>
    <lineage>
        <taxon>Bacteria</taxon>
        <taxon>Pseudomonadati</taxon>
        <taxon>Pseudomonadota</taxon>
        <taxon>Alphaproteobacteria</taxon>
        <taxon>Hyphomicrobiales</taxon>
        <taxon>Nitrobacteraceae</taxon>
        <taxon>Rhodoplanes</taxon>
    </lineage>
</organism>
<gene>
    <name evidence="2" type="ORF">ACFSOX_00705</name>
</gene>
<evidence type="ECO:0000313" key="3">
    <source>
        <dbReference type="Proteomes" id="UP001597314"/>
    </source>
</evidence>
<feature type="domain" description="CobE/GbiG C-terminal" evidence="1">
    <location>
        <begin position="9"/>
        <end position="128"/>
    </location>
</feature>
<proteinExistence type="predicted"/>
<keyword evidence="3" id="KW-1185">Reference proteome</keyword>
<evidence type="ECO:0000259" key="1">
    <source>
        <dbReference type="Pfam" id="PF01890"/>
    </source>
</evidence>
<dbReference type="Gene3D" id="3.30.420.180">
    <property type="entry name" value="CobE/GbiG C-terminal domain"/>
    <property type="match status" value="1"/>
</dbReference>
<sequence>MAGEEAVTVAGVGFRKGTSAADIVQAVQLATKAYGVDIGSLTALATAAFKADEAGVRAAAATLGVPLFACTPAELDRVGDRVLTRSGRVEAAVGVASVAEAAALAAAGRNATLLGPRVATARATCALAIGDGP</sequence>
<dbReference type="SUPFAM" id="SSF159664">
    <property type="entry name" value="CobE/GbiG C-terminal domain-like"/>
    <property type="match status" value="1"/>
</dbReference>
<reference evidence="3" key="1">
    <citation type="journal article" date="2019" name="Int. J. Syst. Evol. Microbiol.">
        <title>The Global Catalogue of Microorganisms (GCM) 10K type strain sequencing project: providing services to taxonomists for standard genome sequencing and annotation.</title>
        <authorList>
            <consortium name="The Broad Institute Genomics Platform"/>
            <consortium name="The Broad Institute Genome Sequencing Center for Infectious Disease"/>
            <person name="Wu L."/>
            <person name="Ma J."/>
        </authorList>
    </citation>
    <scope>NUCLEOTIDE SEQUENCE [LARGE SCALE GENOMIC DNA]</scope>
    <source>
        <strain evidence="3">CGMCC 1.6774</strain>
    </source>
</reference>
<dbReference type="InterPro" id="IPR036518">
    <property type="entry name" value="CobE/GbiG_C_sf"/>
</dbReference>
<dbReference type="PANTHER" id="PTHR37477:SF1">
    <property type="entry name" value="COBALT-PRECORRIN-5A HYDROLASE"/>
    <property type="match status" value="1"/>
</dbReference>
<dbReference type="EMBL" id="JBHUIW010000001">
    <property type="protein sequence ID" value="MFD2180660.1"/>
    <property type="molecule type" value="Genomic_DNA"/>
</dbReference>
<accession>A0ABW5AEX2</accession>
<dbReference type="Pfam" id="PF01890">
    <property type="entry name" value="CbiG_C"/>
    <property type="match status" value="1"/>
</dbReference>
<dbReference type="Proteomes" id="UP001597314">
    <property type="component" value="Unassembled WGS sequence"/>
</dbReference>
<evidence type="ECO:0000313" key="2">
    <source>
        <dbReference type="EMBL" id="MFD2180660.1"/>
    </source>
</evidence>